<proteinExistence type="evidence at transcript level"/>
<sequence>MEIQAFSKYSSMLGIYPPWYHFASMKYDLHRSTHVFIRYEVISYPFFF</sequence>
<dbReference type="AlphaFoldDB" id="I3SS44"/>
<accession>I3SS44</accession>
<reference evidence="1" key="1">
    <citation type="submission" date="2012-05" db="EMBL/GenBank/DDBJ databases">
        <authorList>
            <person name="Krishnakumar V."/>
            <person name="Cheung F."/>
            <person name="Xiao Y."/>
            <person name="Chan A."/>
            <person name="Moskal W.A."/>
            <person name="Town C.D."/>
        </authorList>
    </citation>
    <scope>NUCLEOTIDE SEQUENCE</scope>
</reference>
<organism evidence="1">
    <name type="scientific">Lotus japonicus</name>
    <name type="common">Lotus corniculatus var. japonicus</name>
    <dbReference type="NCBI Taxonomy" id="34305"/>
    <lineage>
        <taxon>Eukaryota</taxon>
        <taxon>Viridiplantae</taxon>
        <taxon>Streptophyta</taxon>
        <taxon>Embryophyta</taxon>
        <taxon>Tracheophyta</taxon>
        <taxon>Spermatophyta</taxon>
        <taxon>Magnoliopsida</taxon>
        <taxon>eudicotyledons</taxon>
        <taxon>Gunneridae</taxon>
        <taxon>Pentapetalae</taxon>
        <taxon>rosids</taxon>
        <taxon>fabids</taxon>
        <taxon>Fabales</taxon>
        <taxon>Fabaceae</taxon>
        <taxon>Papilionoideae</taxon>
        <taxon>50 kb inversion clade</taxon>
        <taxon>NPAAA clade</taxon>
        <taxon>Hologalegina</taxon>
        <taxon>robinioid clade</taxon>
        <taxon>Loteae</taxon>
        <taxon>Lotus</taxon>
    </lineage>
</organism>
<dbReference type="EMBL" id="BT143292">
    <property type="protein sequence ID" value="AFK43086.1"/>
    <property type="molecule type" value="mRNA"/>
</dbReference>
<evidence type="ECO:0000313" key="1">
    <source>
        <dbReference type="EMBL" id="AFK43086.1"/>
    </source>
</evidence>
<name>I3SS44_LOTJA</name>
<protein>
    <submittedName>
        <fullName evidence="1">Uncharacterized protein</fullName>
    </submittedName>
</protein>